<accession>A0A9N9DV26</accession>
<dbReference type="InterPro" id="IPR036977">
    <property type="entry name" value="DNA_primase_Znf_CHC2"/>
</dbReference>
<dbReference type="GO" id="GO:0008270">
    <property type="term" value="F:zinc ion binding"/>
    <property type="evidence" value="ECO:0007669"/>
    <property type="project" value="UniProtKB-KW"/>
</dbReference>
<evidence type="ECO:0000256" key="1">
    <source>
        <dbReference type="ARBA" id="ARBA00022478"/>
    </source>
</evidence>
<dbReference type="SUPFAM" id="SSF57783">
    <property type="entry name" value="Zinc beta-ribbon"/>
    <property type="match status" value="1"/>
</dbReference>
<evidence type="ECO:0000313" key="11">
    <source>
        <dbReference type="EMBL" id="CAG8653693.1"/>
    </source>
</evidence>
<keyword evidence="9" id="KW-0804">Transcription</keyword>
<dbReference type="InterPro" id="IPR050219">
    <property type="entry name" value="DnaG_primase"/>
</dbReference>
<evidence type="ECO:0000256" key="3">
    <source>
        <dbReference type="ARBA" id="ARBA00022679"/>
    </source>
</evidence>
<sequence>DKNPSCSFEPNRKIFTCFTCGFKASDIFSFWAQYKKINLEEAVEEIGKMGYFPLSIWREKKQQEQKEKNKIFYLLLLINDIYQHNLLIQPGREVLNYLQNERQLDKKTIDRFGLGSSINNWQLTNSEGKIVAFAARKIGEIPAGEGKYKYLPSYQYYQKSSLLYNYPTAKKMRSEECYLVEGFFDVISLGKVGVENCVALLGTNLSEEQIKLLIELKKRIILFLDNDQAGQEATINVAVKLLLREVDCEIIKNNYSGDPDEICRKQDKENIQNILQNRENPYLFILHHYFTK</sequence>
<dbReference type="SUPFAM" id="SSF56731">
    <property type="entry name" value="DNA primase core"/>
    <property type="match status" value="1"/>
</dbReference>
<dbReference type="PANTHER" id="PTHR30313">
    <property type="entry name" value="DNA PRIMASE"/>
    <property type="match status" value="1"/>
</dbReference>
<keyword evidence="1" id="KW-0240">DNA-directed RNA polymerase</keyword>
<dbReference type="Gene3D" id="3.90.580.10">
    <property type="entry name" value="Zinc finger, CHC2-type domain"/>
    <property type="match status" value="1"/>
</dbReference>
<feature type="domain" description="Toprim" evidence="10">
    <location>
        <begin position="175"/>
        <end position="258"/>
    </location>
</feature>
<evidence type="ECO:0000259" key="10">
    <source>
        <dbReference type="PROSITE" id="PS50880"/>
    </source>
</evidence>
<dbReference type="InterPro" id="IPR037068">
    <property type="entry name" value="DNA_primase_core_N_sf"/>
</dbReference>
<keyword evidence="3" id="KW-0808">Transferase</keyword>
<evidence type="ECO:0000256" key="2">
    <source>
        <dbReference type="ARBA" id="ARBA00022515"/>
    </source>
</evidence>
<dbReference type="SMART" id="SM00493">
    <property type="entry name" value="TOPRIM"/>
    <property type="match status" value="1"/>
</dbReference>
<dbReference type="EMBL" id="CAJVPS010009854">
    <property type="protein sequence ID" value="CAG8653693.1"/>
    <property type="molecule type" value="Genomic_DNA"/>
</dbReference>
<evidence type="ECO:0000256" key="7">
    <source>
        <dbReference type="ARBA" id="ARBA00022771"/>
    </source>
</evidence>
<dbReference type="Pfam" id="PF13155">
    <property type="entry name" value="Toprim_2"/>
    <property type="match status" value="1"/>
</dbReference>
<keyword evidence="5" id="KW-0235">DNA replication</keyword>
<comment type="caution">
    <text evidence="11">The sequence shown here is derived from an EMBL/GenBank/DDBJ whole genome shotgun (WGS) entry which is preliminary data.</text>
</comment>
<dbReference type="InterPro" id="IPR002694">
    <property type="entry name" value="Znf_CHC2"/>
</dbReference>
<dbReference type="AlphaFoldDB" id="A0A9N9DV26"/>
<dbReference type="InterPro" id="IPR034151">
    <property type="entry name" value="TOPRIM_DnaG_bac"/>
</dbReference>
<dbReference type="Proteomes" id="UP000789508">
    <property type="component" value="Unassembled WGS sequence"/>
</dbReference>
<evidence type="ECO:0000256" key="8">
    <source>
        <dbReference type="ARBA" id="ARBA00022833"/>
    </source>
</evidence>
<dbReference type="Gene3D" id="3.40.1360.10">
    <property type="match status" value="1"/>
</dbReference>
<dbReference type="InterPro" id="IPR006171">
    <property type="entry name" value="TOPRIM_dom"/>
</dbReference>
<evidence type="ECO:0000256" key="9">
    <source>
        <dbReference type="ARBA" id="ARBA00023163"/>
    </source>
</evidence>
<evidence type="ECO:0000256" key="4">
    <source>
        <dbReference type="ARBA" id="ARBA00022695"/>
    </source>
</evidence>
<organism evidence="11 12">
    <name type="scientific">Ambispora leptoticha</name>
    <dbReference type="NCBI Taxonomy" id="144679"/>
    <lineage>
        <taxon>Eukaryota</taxon>
        <taxon>Fungi</taxon>
        <taxon>Fungi incertae sedis</taxon>
        <taxon>Mucoromycota</taxon>
        <taxon>Glomeromycotina</taxon>
        <taxon>Glomeromycetes</taxon>
        <taxon>Archaeosporales</taxon>
        <taxon>Ambisporaceae</taxon>
        <taxon>Ambispora</taxon>
    </lineage>
</organism>
<feature type="non-terminal residue" evidence="11">
    <location>
        <position position="1"/>
    </location>
</feature>
<dbReference type="GO" id="GO:0003899">
    <property type="term" value="F:DNA-directed RNA polymerase activity"/>
    <property type="evidence" value="ECO:0007669"/>
    <property type="project" value="InterPro"/>
</dbReference>
<dbReference type="GO" id="GO:0005737">
    <property type="term" value="C:cytoplasm"/>
    <property type="evidence" value="ECO:0007669"/>
    <property type="project" value="TreeGrafter"/>
</dbReference>
<reference evidence="11" key="1">
    <citation type="submission" date="2021-06" db="EMBL/GenBank/DDBJ databases">
        <authorList>
            <person name="Kallberg Y."/>
            <person name="Tangrot J."/>
            <person name="Rosling A."/>
        </authorList>
    </citation>
    <scope>NUCLEOTIDE SEQUENCE</scope>
    <source>
        <strain evidence="11">FL130A</strain>
    </source>
</reference>
<keyword evidence="7" id="KW-0863">Zinc-finger</keyword>
<dbReference type="PROSITE" id="PS50880">
    <property type="entry name" value="TOPRIM"/>
    <property type="match status" value="1"/>
</dbReference>
<name>A0A9N9DV26_9GLOM</name>
<keyword evidence="6" id="KW-0479">Metal-binding</keyword>
<evidence type="ECO:0000256" key="6">
    <source>
        <dbReference type="ARBA" id="ARBA00022723"/>
    </source>
</evidence>
<evidence type="ECO:0000313" key="12">
    <source>
        <dbReference type="Proteomes" id="UP000789508"/>
    </source>
</evidence>
<keyword evidence="4" id="KW-0548">Nucleotidyltransferase</keyword>
<dbReference type="GO" id="GO:0006269">
    <property type="term" value="P:DNA replication, synthesis of primer"/>
    <property type="evidence" value="ECO:0007669"/>
    <property type="project" value="UniProtKB-KW"/>
</dbReference>
<dbReference type="GO" id="GO:0000428">
    <property type="term" value="C:DNA-directed RNA polymerase complex"/>
    <property type="evidence" value="ECO:0007669"/>
    <property type="project" value="UniProtKB-KW"/>
</dbReference>
<dbReference type="PANTHER" id="PTHR30313:SF2">
    <property type="entry name" value="DNA PRIMASE"/>
    <property type="match status" value="1"/>
</dbReference>
<dbReference type="Gene3D" id="3.90.980.10">
    <property type="entry name" value="DNA primase, catalytic core, N-terminal domain"/>
    <property type="match status" value="1"/>
</dbReference>
<gene>
    <name evidence="11" type="ORF">ALEPTO_LOCUS10101</name>
</gene>
<evidence type="ECO:0000256" key="5">
    <source>
        <dbReference type="ARBA" id="ARBA00022705"/>
    </source>
</evidence>
<dbReference type="Pfam" id="PF01807">
    <property type="entry name" value="Zn_ribbon_DnaG"/>
    <property type="match status" value="1"/>
</dbReference>
<proteinExistence type="predicted"/>
<dbReference type="GO" id="GO:0003677">
    <property type="term" value="F:DNA binding"/>
    <property type="evidence" value="ECO:0007669"/>
    <property type="project" value="InterPro"/>
</dbReference>
<dbReference type="CDD" id="cd03364">
    <property type="entry name" value="TOPRIM_DnaG_primases"/>
    <property type="match status" value="1"/>
</dbReference>
<dbReference type="OrthoDB" id="10047023at2759"/>
<keyword evidence="8" id="KW-0862">Zinc</keyword>
<keyword evidence="12" id="KW-1185">Reference proteome</keyword>
<keyword evidence="2" id="KW-0639">Primosome</keyword>
<protein>
    <submittedName>
        <fullName evidence="11">3768_t:CDS:1</fullName>
    </submittedName>
</protein>